<comment type="caution">
    <text evidence="2">The sequence shown here is derived from an EMBL/GenBank/DDBJ whole genome shotgun (WGS) entry which is preliminary data.</text>
</comment>
<gene>
    <name evidence="2" type="ORF">MYCIT1_LOCUS11614</name>
</gene>
<feature type="transmembrane region" description="Helical" evidence="1">
    <location>
        <begin position="59"/>
        <end position="78"/>
    </location>
</feature>
<evidence type="ECO:0000313" key="2">
    <source>
        <dbReference type="EMBL" id="CAK5268432.1"/>
    </source>
</evidence>
<keyword evidence="1" id="KW-0472">Membrane</keyword>
<name>A0AAD2H3Q0_9AGAR</name>
<organism evidence="2 3">
    <name type="scientific">Mycena citricolor</name>
    <dbReference type="NCBI Taxonomy" id="2018698"/>
    <lineage>
        <taxon>Eukaryota</taxon>
        <taxon>Fungi</taxon>
        <taxon>Dikarya</taxon>
        <taxon>Basidiomycota</taxon>
        <taxon>Agaricomycotina</taxon>
        <taxon>Agaricomycetes</taxon>
        <taxon>Agaricomycetidae</taxon>
        <taxon>Agaricales</taxon>
        <taxon>Marasmiineae</taxon>
        <taxon>Mycenaceae</taxon>
        <taxon>Mycena</taxon>
    </lineage>
</organism>
<protein>
    <submittedName>
        <fullName evidence="2">Uncharacterized protein</fullName>
    </submittedName>
</protein>
<reference evidence="2" key="1">
    <citation type="submission" date="2023-11" db="EMBL/GenBank/DDBJ databases">
        <authorList>
            <person name="De Vega J J."/>
            <person name="De Vega J J."/>
        </authorList>
    </citation>
    <scope>NUCLEOTIDE SEQUENCE</scope>
</reference>
<dbReference type="AlphaFoldDB" id="A0AAD2H3Q0"/>
<keyword evidence="3" id="KW-1185">Reference proteome</keyword>
<dbReference type="Proteomes" id="UP001295794">
    <property type="component" value="Unassembled WGS sequence"/>
</dbReference>
<feature type="non-terminal residue" evidence="2">
    <location>
        <position position="1"/>
    </location>
</feature>
<evidence type="ECO:0000256" key="1">
    <source>
        <dbReference type="SAM" id="Phobius"/>
    </source>
</evidence>
<accession>A0AAD2H3Q0</accession>
<dbReference type="EMBL" id="CAVNYO010000138">
    <property type="protein sequence ID" value="CAK5268432.1"/>
    <property type="molecule type" value="Genomic_DNA"/>
</dbReference>
<sequence length="89" mass="10237">FYPLAYARSPASNIRFGSWRFSDPPSIDLWPGSRATSVSSIATLSVAQSRFLSASFKSMLFYVNFLHYVNLVFLLCSIHTRRHWTLRMS</sequence>
<keyword evidence="1" id="KW-0812">Transmembrane</keyword>
<keyword evidence="1" id="KW-1133">Transmembrane helix</keyword>
<proteinExistence type="predicted"/>
<evidence type="ECO:0000313" key="3">
    <source>
        <dbReference type="Proteomes" id="UP001295794"/>
    </source>
</evidence>